<dbReference type="PANTHER" id="PTHR18896">
    <property type="entry name" value="PHOSPHOLIPASE D"/>
    <property type="match status" value="1"/>
</dbReference>
<dbReference type="PROSITE" id="PS50035">
    <property type="entry name" value="PLD"/>
    <property type="match status" value="1"/>
</dbReference>
<dbReference type="RefSeq" id="WP_184991373.1">
    <property type="nucleotide sequence ID" value="NZ_BOMK01000013.1"/>
</dbReference>
<protein>
    <submittedName>
        <fullName evidence="6">Phosphatidylserine/phosphatidylglycerophosphate/ cardiolipin synthase-like enzyme</fullName>
    </submittedName>
</protein>
<dbReference type="InterPro" id="IPR001736">
    <property type="entry name" value="PLipase_D/transphosphatidylase"/>
</dbReference>
<keyword evidence="4" id="KW-0443">Lipid metabolism</keyword>
<dbReference type="PANTHER" id="PTHR18896:SF76">
    <property type="entry name" value="PHOSPHOLIPASE"/>
    <property type="match status" value="1"/>
</dbReference>
<evidence type="ECO:0000256" key="1">
    <source>
        <dbReference type="ARBA" id="ARBA00000798"/>
    </source>
</evidence>
<organism evidence="6 7">
    <name type="scientific">Actinoplanes digitatis</name>
    <dbReference type="NCBI Taxonomy" id="1868"/>
    <lineage>
        <taxon>Bacteria</taxon>
        <taxon>Bacillati</taxon>
        <taxon>Actinomycetota</taxon>
        <taxon>Actinomycetes</taxon>
        <taxon>Micromonosporales</taxon>
        <taxon>Micromonosporaceae</taxon>
        <taxon>Actinoplanes</taxon>
    </lineage>
</organism>
<evidence type="ECO:0000313" key="7">
    <source>
        <dbReference type="Proteomes" id="UP000578112"/>
    </source>
</evidence>
<reference evidence="6 7" key="1">
    <citation type="submission" date="2020-08" db="EMBL/GenBank/DDBJ databases">
        <title>Sequencing the genomes of 1000 actinobacteria strains.</title>
        <authorList>
            <person name="Klenk H.-P."/>
        </authorList>
    </citation>
    <scope>NUCLEOTIDE SEQUENCE [LARGE SCALE GENOMIC DNA]</scope>
    <source>
        <strain evidence="6 7">DSM 43149</strain>
    </source>
</reference>
<dbReference type="Proteomes" id="UP000578112">
    <property type="component" value="Unassembled WGS sequence"/>
</dbReference>
<comment type="caution">
    <text evidence="6">The sequence shown here is derived from an EMBL/GenBank/DDBJ whole genome shotgun (WGS) entry which is preliminary data.</text>
</comment>
<feature type="domain" description="PLD phosphodiesterase" evidence="5">
    <location>
        <begin position="370"/>
        <end position="397"/>
    </location>
</feature>
<dbReference type="CDD" id="cd09105">
    <property type="entry name" value="PLDc_vPLD1_2_like_2"/>
    <property type="match status" value="1"/>
</dbReference>
<dbReference type="SUPFAM" id="SSF56024">
    <property type="entry name" value="Phospholipase D/nuclease"/>
    <property type="match status" value="2"/>
</dbReference>
<keyword evidence="3" id="KW-0378">Hydrolase</keyword>
<accession>A0A7W7HV00</accession>
<dbReference type="GO" id="GO:0009395">
    <property type="term" value="P:phospholipid catabolic process"/>
    <property type="evidence" value="ECO:0007669"/>
    <property type="project" value="TreeGrafter"/>
</dbReference>
<dbReference type="Pfam" id="PF13091">
    <property type="entry name" value="PLDc_2"/>
    <property type="match status" value="1"/>
</dbReference>
<dbReference type="InterPro" id="IPR015679">
    <property type="entry name" value="PLipase_D_fam"/>
</dbReference>
<comment type="catalytic activity">
    <reaction evidence="1">
        <text>a 1,2-diacyl-sn-glycero-3-phosphocholine + H2O = a 1,2-diacyl-sn-glycero-3-phosphate + choline + H(+)</text>
        <dbReference type="Rhea" id="RHEA:14445"/>
        <dbReference type="ChEBI" id="CHEBI:15354"/>
        <dbReference type="ChEBI" id="CHEBI:15377"/>
        <dbReference type="ChEBI" id="CHEBI:15378"/>
        <dbReference type="ChEBI" id="CHEBI:57643"/>
        <dbReference type="ChEBI" id="CHEBI:58608"/>
        <dbReference type="EC" id="3.1.4.4"/>
    </reaction>
</comment>
<name>A0A7W7HV00_9ACTN</name>
<keyword evidence="7" id="KW-1185">Reference proteome</keyword>
<sequence length="525" mass="58951">MPLEDWFLSADERGNPDSRIPAWCPANAVEPLIHGSAYFDRLVTEVEALGDGDHLFFTDWRGDPDEKMRDGGPTVAALFAAAARRGVVVKGLLWRSHLDKLAYSEEENRSLGEDIAAAGGEVLLDQRVRRGGSHHQKLVVLRHIGAPARDVAFAGGIDLCHSRRDDANHRGDRQPIAMASAYGENPPWHDVQLMLRGPVVGALDLSFRERWTDRVPLDQHGPVATALDKLRHADLHADRLPPRPPDPPECGPHDIQVLRTYPAMRPPYGFARLGERSVARGYTKAIKRARRLIYLEDQYLWSTEVARLFADALNDNPELHLVAVVPRHPDVDGRFALPPNQVGREQAIELCRRAAPERVHVFDVENREGTPVYVHAKVCVVDDVWASTGSDNFNRRSWTHDSELSCAVLDRTADDRAPADPAGLGDGARTYARDLRLALLREHLDRADDTDLVDPAAALRVIDETAEAVREWHDGGERGPRPPGRLVPHRTTRLPWYQRFWAVPAYRLIYDPDGRPWRERRAGGW</sequence>
<evidence type="ECO:0000259" key="5">
    <source>
        <dbReference type="PROSITE" id="PS50035"/>
    </source>
</evidence>
<dbReference type="SMART" id="SM00155">
    <property type="entry name" value="PLDc"/>
    <property type="match status" value="1"/>
</dbReference>
<proteinExistence type="predicted"/>
<evidence type="ECO:0000256" key="4">
    <source>
        <dbReference type="ARBA" id="ARBA00023098"/>
    </source>
</evidence>
<dbReference type="Gene3D" id="3.30.870.10">
    <property type="entry name" value="Endonuclease Chain A"/>
    <property type="match status" value="2"/>
</dbReference>
<keyword evidence="2" id="KW-0677">Repeat</keyword>
<dbReference type="EMBL" id="JACHNH010000001">
    <property type="protein sequence ID" value="MBB4761141.1"/>
    <property type="molecule type" value="Genomic_DNA"/>
</dbReference>
<dbReference type="InterPro" id="IPR025202">
    <property type="entry name" value="PLD-like_dom"/>
</dbReference>
<evidence type="ECO:0000256" key="3">
    <source>
        <dbReference type="ARBA" id="ARBA00022801"/>
    </source>
</evidence>
<dbReference type="GO" id="GO:0004630">
    <property type="term" value="F:phospholipase D activity"/>
    <property type="evidence" value="ECO:0007669"/>
    <property type="project" value="UniProtKB-EC"/>
</dbReference>
<evidence type="ECO:0000313" key="6">
    <source>
        <dbReference type="EMBL" id="MBB4761141.1"/>
    </source>
</evidence>
<evidence type="ECO:0000256" key="2">
    <source>
        <dbReference type="ARBA" id="ARBA00022737"/>
    </source>
</evidence>
<gene>
    <name evidence="6" type="ORF">BJ971_001697</name>
</gene>
<dbReference type="AlphaFoldDB" id="A0A7W7HV00"/>